<name>A0A3E0VA22_9MICO</name>
<dbReference type="Proteomes" id="UP000256709">
    <property type="component" value="Unassembled WGS sequence"/>
</dbReference>
<reference evidence="1 2" key="1">
    <citation type="submission" date="2017-04" db="EMBL/GenBank/DDBJ databases">
        <title>Comparative genome analysis of Subtercola boreus.</title>
        <authorList>
            <person name="Cho Y.-J."/>
            <person name="Cho A."/>
            <person name="Kim O.-S."/>
            <person name="Lee J.-I."/>
        </authorList>
    </citation>
    <scope>NUCLEOTIDE SEQUENCE [LARGE SCALE GENOMIC DNA]</scope>
    <source>
        <strain evidence="1 2">P27444</strain>
    </source>
</reference>
<evidence type="ECO:0000313" key="2">
    <source>
        <dbReference type="Proteomes" id="UP000256709"/>
    </source>
</evidence>
<dbReference type="AlphaFoldDB" id="A0A3E0VA22"/>
<dbReference type="OrthoDB" id="9942573at2"/>
<sequence>MAFSFGVLGMHLIDRSLDRGLVPVRPAALFCLPFEAACLSFGVGLDGAEMCFFGEFWCVGIDGASDLPREIRDRVSLVAQNRRKLRTTSHYLSANSPPANHCTYCI</sequence>
<dbReference type="EMBL" id="NBXA01000081">
    <property type="protein sequence ID" value="RFA06604.1"/>
    <property type="molecule type" value="Genomic_DNA"/>
</dbReference>
<gene>
    <name evidence="1" type="ORF">B7R21_19380</name>
</gene>
<organism evidence="1 2">
    <name type="scientific">Subtercola boreus</name>
    <dbReference type="NCBI Taxonomy" id="120213"/>
    <lineage>
        <taxon>Bacteria</taxon>
        <taxon>Bacillati</taxon>
        <taxon>Actinomycetota</taxon>
        <taxon>Actinomycetes</taxon>
        <taxon>Micrococcales</taxon>
        <taxon>Microbacteriaceae</taxon>
        <taxon>Subtercola</taxon>
    </lineage>
</organism>
<comment type="caution">
    <text evidence="1">The sequence shown here is derived from an EMBL/GenBank/DDBJ whole genome shotgun (WGS) entry which is preliminary data.</text>
</comment>
<proteinExistence type="predicted"/>
<evidence type="ECO:0000313" key="1">
    <source>
        <dbReference type="EMBL" id="RFA06604.1"/>
    </source>
</evidence>
<accession>A0A3E0VA22</accession>
<dbReference type="RefSeq" id="WP_116284899.1">
    <property type="nucleotide sequence ID" value="NZ_NBXA01000081.1"/>
</dbReference>
<protein>
    <submittedName>
        <fullName evidence="1">Uncharacterized protein</fullName>
    </submittedName>
</protein>